<keyword evidence="4" id="KW-1185">Reference proteome</keyword>
<dbReference type="AlphaFoldDB" id="F8B4H6"/>
<dbReference type="HOGENOM" id="CLU_123922_3_0_11"/>
<protein>
    <submittedName>
        <fullName evidence="3">Putative F420-dependent enzyme</fullName>
    </submittedName>
</protein>
<dbReference type="PANTHER" id="PTHR35176">
    <property type="entry name" value="HEME OXYGENASE HI_0854-RELATED"/>
    <property type="match status" value="1"/>
</dbReference>
<dbReference type="EMBL" id="CP002801">
    <property type="protein sequence ID" value="AEH07917.1"/>
    <property type="molecule type" value="Genomic_DNA"/>
</dbReference>
<dbReference type="InterPro" id="IPR011576">
    <property type="entry name" value="Pyridox_Oxase_N"/>
</dbReference>
<dbReference type="GO" id="GO:0070967">
    <property type="term" value="F:coenzyme F420 binding"/>
    <property type="evidence" value="ECO:0007669"/>
    <property type="project" value="TreeGrafter"/>
</dbReference>
<dbReference type="Proteomes" id="UP000001549">
    <property type="component" value="Chromosome"/>
</dbReference>
<reference evidence="3 4" key="1">
    <citation type="submission" date="2011-05" db="EMBL/GenBank/DDBJ databases">
        <title>Complete sequence of chromosome of Frankia symbiont of Datisca glomerata.</title>
        <authorList>
            <consortium name="US DOE Joint Genome Institute"/>
            <person name="Lucas S."/>
            <person name="Han J."/>
            <person name="Lapidus A."/>
            <person name="Cheng J.-F."/>
            <person name="Goodwin L."/>
            <person name="Pitluck S."/>
            <person name="Peters L."/>
            <person name="Mikhailova N."/>
            <person name="Chertkov O."/>
            <person name="Teshima H."/>
            <person name="Han C."/>
            <person name="Tapia R."/>
            <person name="Land M."/>
            <person name="Hauser L."/>
            <person name="Kyrpides N."/>
            <person name="Ivanova N."/>
            <person name="Pagani I."/>
            <person name="Berry A."/>
            <person name="Pawlowski K."/>
            <person name="Persson T."/>
            <person name="Vanden Heuvel B."/>
            <person name="Benson D."/>
            <person name="Woyke T."/>
        </authorList>
    </citation>
    <scope>NUCLEOTIDE SEQUENCE [LARGE SCALE GENOMIC DNA]</scope>
    <source>
        <strain evidence="4">4085684</strain>
    </source>
</reference>
<dbReference type="GO" id="GO:0005829">
    <property type="term" value="C:cytosol"/>
    <property type="evidence" value="ECO:0007669"/>
    <property type="project" value="TreeGrafter"/>
</dbReference>
<dbReference type="GO" id="GO:0016627">
    <property type="term" value="F:oxidoreductase activity, acting on the CH-CH group of donors"/>
    <property type="evidence" value="ECO:0007669"/>
    <property type="project" value="TreeGrafter"/>
</dbReference>
<dbReference type="eggNOG" id="COG0748">
    <property type="taxonomic scope" value="Bacteria"/>
</dbReference>
<evidence type="ECO:0000259" key="2">
    <source>
        <dbReference type="Pfam" id="PF01243"/>
    </source>
</evidence>
<sequence length="161" mass="17513">MTGQATTEHLDGKGMPALPASARRLFASDREATVVTIDPDGAPQASLVWMALDRGSLVFGVEEHRRKVRNLRRDPRVTVIIHDNERTADGAADGLTQYLTVRGRATLLGPGIPDEFTALMDTLARRYLGTDVYPFGNRGSETGMIVRIAVERIGGVGPWVD</sequence>
<dbReference type="Pfam" id="PF01243">
    <property type="entry name" value="PNPOx_N"/>
    <property type="match status" value="1"/>
</dbReference>
<accession>F8B4H6</accession>
<dbReference type="InterPro" id="IPR012349">
    <property type="entry name" value="Split_barrel_FMN-bd"/>
</dbReference>
<dbReference type="InterPro" id="IPR019920">
    <property type="entry name" value="F420-binding_dom_put"/>
</dbReference>
<dbReference type="NCBIfam" id="TIGR03618">
    <property type="entry name" value="Rv1155_F420"/>
    <property type="match status" value="1"/>
</dbReference>
<keyword evidence="1" id="KW-0560">Oxidoreductase</keyword>
<evidence type="ECO:0000313" key="3">
    <source>
        <dbReference type="EMBL" id="AEH07917.1"/>
    </source>
</evidence>
<dbReference type="STRING" id="656024.FsymDg_0349"/>
<dbReference type="KEGG" id="fsy:FsymDg_0349"/>
<dbReference type="InterPro" id="IPR052019">
    <property type="entry name" value="F420H2_bilvrd_red/Heme_oxyg"/>
</dbReference>
<dbReference type="PANTHER" id="PTHR35176:SF6">
    <property type="entry name" value="HEME OXYGENASE HI_0854-RELATED"/>
    <property type="match status" value="1"/>
</dbReference>
<dbReference type="Gene3D" id="2.30.110.10">
    <property type="entry name" value="Electron Transport, Fmn-binding Protein, Chain A"/>
    <property type="match status" value="1"/>
</dbReference>
<evidence type="ECO:0000256" key="1">
    <source>
        <dbReference type="ARBA" id="ARBA00023002"/>
    </source>
</evidence>
<gene>
    <name evidence="3" type="ordered locus">FsymDg_0349</name>
</gene>
<feature type="domain" description="Pyridoxamine 5'-phosphate oxidase N-terminal" evidence="2">
    <location>
        <begin position="22"/>
        <end position="154"/>
    </location>
</feature>
<dbReference type="SUPFAM" id="SSF50475">
    <property type="entry name" value="FMN-binding split barrel"/>
    <property type="match status" value="1"/>
</dbReference>
<organism evidence="3 4">
    <name type="scientific">Candidatus Protofrankia datiscae</name>
    <dbReference type="NCBI Taxonomy" id="2716812"/>
    <lineage>
        <taxon>Bacteria</taxon>
        <taxon>Bacillati</taxon>
        <taxon>Actinomycetota</taxon>
        <taxon>Actinomycetes</taxon>
        <taxon>Frankiales</taxon>
        <taxon>Frankiaceae</taxon>
        <taxon>Protofrankia</taxon>
    </lineage>
</organism>
<evidence type="ECO:0000313" key="4">
    <source>
        <dbReference type="Proteomes" id="UP000001549"/>
    </source>
</evidence>
<name>F8B4H6_9ACTN</name>
<proteinExistence type="predicted"/>